<comment type="caution">
    <text evidence="2">The sequence shown here is derived from an EMBL/GenBank/DDBJ whole genome shotgun (WGS) entry which is preliminary data.</text>
</comment>
<sequence length="297" mass="33661">MHRKWTAAVLFIKYINMSHEGYRGESGTHQSLRDNSDDLDEKNKYERPRIFVDSNSNSIHVQEVQVDFDEQDNNFEKPRKAEINPNFELNRVPLYCWWYLILFLLFAALCIILGCMGTPRWVSQGKDDTKWMGGMLRCGGCSGSWEDELYMDIATESCDDNDYSGFCSTFKDLRDGGTAYAILEAVCLAVMVIWIYKVIMLIRGLRFLSDIVSILIAAFAVVLHAAAIGIWYGLTGAKYGSCDDVSSISDSYDVCANHGPILSIVVGCLLFIVFLIFISILKKRFKAREVKKEVELS</sequence>
<protein>
    <recommendedName>
        <fullName evidence="4">MARVEL domain-containing protein</fullName>
    </recommendedName>
</protein>
<feature type="transmembrane region" description="Helical" evidence="1">
    <location>
        <begin position="179"/>
        <end position="199"/>
    </location>
</feature>
<accession>A0AAU9J9F2</accession>
<keyword evidence="1" id="KW-0812">Transmembrane</keyword>
<organism evidence="2 3">
    <name type="scientific">Blepharisma stoltei</name>
    <dbReference type="NCBI Taxonomy" id="1481888"/>
    <lineage>
        <taxon>Eukaryota</taxon>
        <taxon>Sar</taxon>
        <taxon>Alveolata</taxon>
        <taxon>Ciliophora</taxon>
        <taxon>Postciliodesmatophora</taxon>
        <taxon>Heterotrichea</taxon>
        <taxon>Heterotrichida</taxon>
        <taxon>Blepharismidae</taxon>
        <taxon>Blepharisma</taxon>
    </lineage>
</organism>
<evidence type="ECO:0000313" key="2">
    <source>
        <dbReference type="EMBL" id="CAG9322400.1"/>
    </source>
</evidence>
<proteinExistence type="predicted"/>
<reference evidence="2" key="1">
    <citation type="submission" date="2021-09" db="EMBL/GenBank/DDBJ databases">
        <authorList>
            <consortium name="AG Swart"/>
            <person name="Singh M."/>
            <person name="Singh A."/>
            <person name="Seah K."/>
            <person name="Emmerich C."/>
        </authorList>
    </citation>
    <scope>NUCLEOTIDE SEQUENCE</scope>
    <source>
        <strain evidence="2">ATCC30299</strain>
    </source>
</reference>
<keyword evidence="3" id="KW-1185">Reference proteome</keyword>
<evidence type="ECO:0000256" key="1">
    <source>
        <dbReference type="SAM" id="Phobius"/>
    </source>
</evidence>
<feature type="transmembrane region" description="Helical" evidence="1">
    <location>
        <begin position="97"/>
        <end position="122"/>
    </location>
</feature>
<dbReference type="Proteomes" id="UP001162131">
    <property type="component" value="Unassembled WGS sequence"/>
</dbReference>
<evidence type="ECO:0008006" key="4">
    <source>
        <dbReference type="Google" id="ProtNLM"/>
    </source>
</evidence>
<evidence type="ECO:0000313" key="3">
    <source>
        <dbReference type="Proteomes" id="UP001162131"/>
    </source>
</evidence>
<feature type="transmembrane region" description="Helical" evidence="1">
    <location>
        <begin position="211"/>
        <end position="234"/>
    </location>
</feature>
<dbReference type="AlphaFoldDB" id="A0AAU9J9F2"/>
<gene>
    <name evidence="2" type="ORF">BSTOLATCC_MIC31534</name>
</gene>
<feature type="transmembrane region" description="Helical" evidence="1">
    <location>
        <begin position="261"/>
        <end position="281"/>
    </location>
</feature>
<dbReference type="EMBL" id="CAJZBQ010000032">
    <property type="protein sequence ID" value="CAG9322400.1"/>
    <property type="molecule type" value="Genomic_DNA"/>
</dbReference>
<keyword evidence="1" id="KW-1133">Transmembrane helix</keyword>
<keyword evidence="1" id="KW-0472">Membrane</keyword>
<name>A0AAU9J9F2_9CILI</name>